<proteinExistence type="predicted"/>
<evidence type="ECO:0000313" key="2">
    <source>
        <dbReference type="WBParaSite" id="ACAC_0000798901-mRNA-1"/>
    </source>
</evidence>
<dbReference type="Proteomes" id="UP000035642">
    <property type="component" value="Unassembled WGS sequence"/>
</dbReference>
<name>A0A0K0DBX4_ANGCA</name>
<protein>
    <submittedName>
        <fullName evidence="2">Pex N-terminal domain-containing protein</fullName>
    </submittedName>
</protein>
<organism evidence="1 2">
    <name type="scientific">Angiostrongylus cantonensis</name>
    <name type="common">Rat lungworm</name>
    <dbReference type="NCBI Taxonomy" id="6313"/>
    <lineage>
        <taxon>Eukaryota</taxon>
        <taxon>Metazoa</taxon>
        <taxon>Ecdysozoa</taxon>
        <taxon>Nematoda</taxon>
        <taxon>Chromadorea</taxon>
        <taxon>Rhabditida</taxon>
        <taxon>Rhabditina</taxon>
        <taxon>Rhabditomorpha</taxon>
        <taxon>Strongyloidea</taxon>
        <taxon>Metastrongylidae</taxon>
        <taxon>Angiostrongylus</taxon>
    </lineage>
</organism>
<reference evidence="1" key="1">
    <citation type="submission" date="2012-09" db="EMBL/GenBank/DDBJ databases">
        <authorList>
            <person name="Martin A.A."/>
        </authorList>
    </citation>
    <scope>NUCLEOTIDE SEQUENCE</scope>
</reference>
<dbReference type="AlphaFoldDB" id="A0A0K0DBX4"/>
<accession>A0A0K0DBX4</accession>
<sequence>MAFGSDEFRETNRIREILGSAQYSLIENLIRITFWRLYFLFGRFDPSQFQSVIITPFFQSGSIFKIESVFTTTILYKRAVKLLYSGGAPTDSNRRDHKVPYRKEEQLWTILSDQSCSKKGESAKTLDE</sequence>
<reference evidence="2" key="2">
    <citation type="submission" date="2017-02" db="UniProtKB">
        <authorList>
            <consortium name="WormBaseParasite"/>
        </authorList>
    </citation>
    <scope>IDENTIFICATION</scope>
</reference>
<dbReference type="WBParaSite" id="ACAC_0000798901-mRNA-1">
    <property type="protein sequence ID" value="ACAC_0000798901-mRNA-1"/>
    <property type="gene ID" value="ACAC_0000798901"/>
</dbReference>
<evidence type="ECO:0000313" key="1">
    <source>
        <dbReference type="Proteomes" id="UP000035642"/>
    </source>
</evidence>
<keyword evidence="1" id="KW-1185">Reference proteome</keyword>